<name>A0A0L0KKG2_9ACTN</name>
<evidence type="ECO:0000313" key="3">
    <source>
        <dbReference type="Proteomes" id="UP000037151"/>
    </source>
</evidence>
<sequence length="350" mass="38206">MWNTPAADRVASLREQATRYEEPIADLPDLDLLNHAYESVLREQIDTRDRYMSLLTSLRKHDDAVRAASTSAFKDRADHYAQYAVRQHMRPFDELLYRVGQLPDRPGSQQMAGLRSSAERVAFQLKQEDRPEDLIDPEGARYTLRTLRHVVGVLDAREGLDAAEVLGLVKNALDTDASTGLFEVADRGTPVPAPSPTDPPFAGPGWSDLGGFWTYQPSNSNAHVKAYPVGEDWYLDLWSARGQLLAFGTGPATEVAALAPALTAQADTWAYDRSEYAWRRFADTAQVVRSAPPQPDTPGPAADKATPADARVRAATAISPNRPVGLPAASPALLSASTLPELSTTPHPSR</sequence>
<gene>
    <name evidence="2" type="ORF">IQ63_08175</name>
</gene>
<evidence type="ECO:0000256" key="1">
    <source>
        <dbReference type="SAM" id="MobiDB-lite"/>
    </source>
</evidence>
<proteinExistence type="predicted"/>
<evidence type="ECO:0000313" key="2">
    <source>
        <dbReference type="EMBL" id="KND38323.1"/>
    </source>
</evidence>
<feature type="region of interest" description="Disordered" evidence="1">
    <location>
        <begin position="289"/>
        <end position="350"/>
    </location>
</feature>
<feature type="compositionally biased region" description="Low complexity" evidence="1">
    <location>
        <begin position="326"/>
        <end position="350"/>
    </location>
</feature>
<comment type="caution">
    <text evidence="2">The sequence shown here is derived from an EMBL/GenBank/DDBJ whole genome shotgun (WGS) entry which is preliminary data.</text>
</comment>
<dbReference type="EMBL" id="JPPY01000046">
    <property type="protein sequence ID" value="KND38323.1"/>
    <property type="molecule type" value="Genomic_DNA"/>
</dbReference>
<accession>A0A0L0KKG2</accession>
<reference evidence="3" key="1">
    <citation type="submission" date="2014-07" db="EMBL/GenBank/DDBJ databases">
        <title>Genome sequencing of plant-pathogenic Streptomyces species.</title>
        <authorList>
            <person name="Harrison J."/>
            <person name="Sapp M."/>
            <person name="Thwaites R."/>
            <person name="Studholme D.J."/>
        </authorList>
    </citation>
    <scope>NUCLEOTIDE SEQUENCE [LARGE SCALE GENOMIC DNA]</scope>
    <source>
        <strain evidence="3">NCPPB 4445</strain>
    </source>
</reference>
<organism evidence="2 3">
    <name type="scientific">Streptomyces acidiscabies</name>
    <dbReference type="NCBI Taxonomy" id="42234"/>
    <lineage>
        <taxon>Bacteria</taxon>
        <taxon>Bacillati</taxon>
        <taxon>Actinomycetota</taxon>
        <taxon>Actinomycetes</taxon>
        <taxon>Kitasatosporales</taxon>
        <taxon>Streptomycetaceae</taxon>
        <taxon>Streptomyces</taxon>
    </lineage>
</organism>
<dbReference type="PATRIC" id="fig|42234.21.peg.1685"/>
<dbReference type="Proteomes" id="UP000037151">
    <property type="component" value="Unassembled WGS sequence"/>
</dbReference>
<dbReference type="AlphaFoldDB" id="A0A0L0KKG2"/>
<protein>
    <submittedName>
        <fullName evidence="2">Uncharacterized protein</fullName>
    </submittedName>
</protein>